<dbReference type="eggNOG" id="ENOG502TJRA">
    <property type="taxonomic scope" value="Eukaryota"/>
</dbReference>
<dbReference type="WBParaSite" id="Csp11.Scaffold564.g4037.t2">
    <property type="protein sequence ID" value="Csp11.Scaffold564.g4037.t2"/>
    <property type="gene ID" value="Csp11.Scaffold564.g4037"/>
</dbReference>
<reference evidence="2" key="1">
    <citation type="submission" date="2016-11" db="UniProtKB">
        <authorList>
            <consortium name="WormBaseParasite"/>
        </authorList>
    </citation>
    <scope>IDENTIFICATION</scope>
</reference>
<evidence type="ECO:0000313" key="2">
    <source>
        <dbReference type="WBParaSite" id="Csp11.Scaffold564.g4037.t2"/>
    </source>
</evidence>
<organism evidence="1 2">
    <name type="scientific">Caenorhabditis tropicalis</name>
    <dbReference type="NCBI Taxonomy" id="1561998"/>
    <lineage>
        <taxon>Eukaryota</taxon>
        <taxon>Metazoa</taxon>
        <taxon>Ecdysozoa</taxon>
        <taxon>Nematoda</taxon>
        <taxon>Chromadorea</taxon>
        <taxon>Rhabditida</taxon>
        <taxon>Rhabditina</taxon>
        <taxon>Rhabditomorpha</taxon>
        <taxon>Rhabditoidea</taxon>
        <taxon>Rhabditidae</taxon>
        <taxon>Peloderinae</taxon>
        <taxon>Caenorhabditis</taxon>
    </lineage>
</organism>
<accession>A0A1I7TAI6</accession>
<evidence type="ECO:0000313" key="1">
    <source>
        <dbReference type="Proteomes" id="UP000095282"/>
    </source>
</evidence>
<keyword evidence="1" id="KW-1185">Reference proteome</keyword>
<protein>
    <submittedName>
        <fullName evidence="2">PRE_C2HC domain-containing protein</fullName>
    </submittedName>
</protein>
<dbReference type="AlphaFoldDB" id="A0A1I7TAI6"/>
<dbReference type="InterPro" id="IPR021942">
    <property type="entry name" value="DUF3557"/>
</dbReference>
<dbReference type="Proteomes" id="UP000095282">
    <property type="component" value="Unplaced"/>
</dbReference>
<name>A0A1I7TAI6_9PELO</name>
<dbReference type="PANTHER" id="PTHR31379">
    <property type="entry name" value="F-BOX C PROTEIN-RELATED-RELATED"/>
    <property type="match status" value="1"/>
</dbReference>
<dbReference type="PANTHER" id="PTHR31379:SF1">
    <property type="entry name" value="F-BOX C PROTEIN-RELATED"/>
    <property type="match status" value="1"/>
</dbReference>
<proteinExistence type="predicted"/>
<sequence>MNVNVASTFNRSVVLVPVNHNDMVLSISEKINQNHKMNSKPFTYDSLKTVILYMDPNTRILLSSRAPSIRNAEKAVPLRIESLSIKHHRVSVNNIGYECGIYQVDCKNKQPYRVSGLSRLNWKRTCNVDEFGTRDYISAAGGMLPANNGHFENNLFGSYYREIIPTNEGRFQKLEEALEIEKQRLNQLMNYRPNENPVNNNIEAKICSKFRVIHYDPPRLYNRKDLELLKNEKMVKAAIRYVKDRIRQMKQELVLFQNKSKNIRPKFEIHVVMYQGNLTPRVIERVKYTGDFHKAEENLRDFMFAKRQHVVRVKSFSIKQACSMCQNFHECFCSTENKLLPKRFLSFVHQNGSPSCQIDF</sequence>